<proteinExistence type="inferred from homology"/>
<dbReference type="SUPFAM" id="SSF53474">
    <property type="entry name" value="alpha/beta-Hydrolases"/>
    <property type="match status" value="1"/>
</dbReference>
<dbReference type="AlphaFoldDB" id="A0A1Q2HTC0"/>
<dbReference type="GO" id="GO:0052689">
    <property type="term" value="F:carboxylic ester hydrolase activity"/>
    <property type="evidence" value="ECO:0007669"/>
    <property type="project" value="UniProtKB-KW"/>
</dbReference>
<comment type="similarity">
    <text evidence="1">Belongs to the cutinase family.</text>
</comment>
<evidence type="ECO:0000256" key="1">
    <source>
        <dbReference type="ARBA" id="ARBA00007534"/>
    </source>
</evidence>
<accession>A0A1Q2HTC0</accession>
<feature type="chain" id="PRO_5038763211" evidence="5">
    <location>
        <begin position="33"/>
        <end position="304"/>
    </location>
</feature>
<protein>
    <submittedName>
        <fullName evidence="6">Cutinase</fullName>
    </submittedName>
</protein>
<dbReference type="RefSeq" id="WP_095658991.1">
    <property type="nucleotide sequence ID" value="NZ_CALTZW010000020.1"/>
</dbReference>
<dbReference type="PANTHER" id="PTHR33630">
    <property type="entry name" value="CUTINASE RV1984C-RELATED-RELATED"/>
    <property type="match status" value="1"/>
</dbReference>
<keyword evidence="3" id="KW-0378">Hydrolase</keyword>
<gene>
    <name evidence="6" type="ORF">CGLAU_00425</name>
</gene>
<sequence precursor="true">MKLHAIAAKAAATIAAAAALLTPLATAPAANAFPAPITPSNLVGDLLGQQGCRAQYLIAVPGGANTVEGVPTFLPHGGQVFSTGLRTQAQTGGQVQPLWVSYNSAAFANRTYYAASAEAYTATRNVVTRLSNACPDATFHFTGYSLGADVAARLTRDIAYGSGPIAPERVRSVALIANPYQGDNGAWLAPGTSPDSRGALGELEGGYGQLADLVLEICRPDDIVCSMDEDYRPLVEPALRTHLNAGRVPFSEFAGIFSHLGVEALGIPGAMGAHGDYGQAAPREAADWVVLHSGDPAPEPASEE</sequence>
<dbReference type="Proteomes" id="UP000217209">
    <property type="component" value="Chromosome"/>
</dbReference>
<dbReference type="EMBL" id="CP019688">
    <property type="protein sequence ID" value="AQQ14088.1"/>
    <property type="molecule type" value="Genomic_DNA"/>
</dbReference>
<evidence type="ECO:0000256" key="5">
    <source>
        <dbReference type="SAM" id="SignalP"/>
    </source>
</evidence>
<evidence type="ECO:0000256" key="4">
    <source>
        <dbReference type="ARBA" id="ARBA00023157"/>
    </source>
</evidence>
<evidence type="ECO:0000313" key="7">
    <source>
        <dbReference type="Proteomes" id="UP000217209"/>
    </source>
</evidence>
<evidence type="ECO:0000256" key="3">
    <source>
        <dbReference type="ARBA" id="ARBA00022801"/>
    </source>
</evidence>
<keyword evidence="7" id="KW-1185">Reference proteome</keyword>
<dbReference type="PANTHER" id="PTHR33630:SF9">
    <property type="entry name" value="CUTINASE 4"/>
    <property type="match status" value="1"/>
</dbReference>
<evidence type="ECO:0000256" key="2">
    <source>
        <dbReference type="ARBA" id="ARBA00022487"/>
    </source>
</evidence>
<dbReference type="SMART" id="SM01110">
    <property type="entry name" value="Cutinase"/>
    <property type="match status" value="1"/>
</dbReference>
<dbReference type="InterPro" id="IPR029058">
    <property type="entry name" value="AB_hydrolase_fold"/>
</dbReference>
<keyword evidence="4" id="KW-1015">Disulfide bond</keyword>
<organism evidence="6 7">
    <name type="scientific">Corynebacterium glaucum</name>
    <dbReference type="NCBI Taxonomy" id="187491"/>
    <lineage>
        <taxon>Bacteria</taxon>
        <taxon>Bacillati</taxon>
        <taxon>Actinomycetota</taxon>
        <taxon>Actinomycetes</taxon>
        <taxon>Mycobacteriales</taxon>
        <taxon>Corynebacteriaceae</taxon>
        <taxon>Corynebacterium</taxon>
    </lineage>
</organism>
<evidence type="ECO:0000313" key="6">
    <source>
        <dbReference type="EMBL" id="AQQ14088.1"/>
    </source>
</evidence>
<dbReference type="OrthoDB" id="4402524at2"/>
<keyword evidence="2" id="KW-0719">Serine esterase</keyword>
<keyword evidence="5" id="KW-0732">Signal</keyword>
<dbReference type="Gene3D" id="3.40.50.1820">
    <property type="entry name" value="alpha/beta hydrolase"/>
    <property type="match status" value="1"/>
</dbReference>
<feature type="signal peptide" evidence="5">
    <location>
        <begin position="1"/>
        <end position="32"/>
    </location>
</feature>
<dbReference type="InterPro" id="IPR000675">
    <property type="entry name" value="Cutinase/axe"/>
</dbReference>
<dbReference type="KEGG" id="cgv:CGLAU_00425"/>
<name>A0A1Q2HTC0_9CORY</name>
<reference evidence="6 7" key="1">
    <citation type="submission" date="2016-12" db="EMBL/GenBank/DDBJ databases">
        <authorList>
            <person name="Song W.-J."/>
            <person name="Kurnit D.M."/>
        </authorList>
    </citation>
    <scope>NUCLEOTIDE SEQUENCE [LARGE SCALE GENOMIC DNA]</scope>
    <source>
        <strain evidence="6 7">DSM 30827</strain>
    </source>
</reference>
<dbReference type="Pfam" id="PF01083">
    <property type="entry name" value="Cutinase"/>
    <property type="match status" value="1"/>
</dbReference>